<keyword evidence="2" id="KW-1185">Reference proteome</keyword>
<organism evidence="1 2">
    <name type="scientific">Thiobacillus denitrificans (strain ATCC 25259 / T1)</name>
    <dbReference type="NCBI Taxonomy" id="292415"/>
    <lineage>
        <taxon>Bacteria</taxon>
        <taxon>Pseudomonadati</taxon>
        <taxon>Pseudomonadota</taxon>
        <taxon>Betaproteobacteria</taxon>
        <taxon>Nitrosomonadales</taxon>
        <taxon>Thiobacillaceae</taxon>
        <taxon>Thiobacillus</taxon>
    </lineage>
</organism>
<name>Q3SHN2_THIDA</name>
<dbReference type="Gene3D" id="3.20.20.410">
    <property type="entry name" value="Protein of unknown function UPF0759"/>
    <property type="match status" value="1"/>
</dbReference>
<evidence type="ECO:0000313" key="2">
    <source>
        <dbReference type="Proteomes" id="UP000008291"/>
    </source>
</evidence>
<dbReference type="HOGENOM" id="CLU_1583914_0_0_4"/>
<sequence length="151" mass="16987">MESSALVLVGAVDWVHPAWRGQFYPEGLPDDWLLSYYNTQFEAVYLAAERWRDVSPATWAQWLADTQDGFHFILETAARAPYVPASGRVVVADAAWEAKHVSWLDAQPDLRALAARITQHAARAEPLFVFSRSGDLARLEQVKSLKEVLGY</sequence>
<dbReference type="AlphaFoldDB" id="Q3SHN2"/>
<reference evidence="1 2" key="1">
    <citation type="journal article" date="2006" name="J. Bacteriol.">
        <title>The genome sequence of the obligately chemolithoautotrophic, facultatively anaerobic bacterium Thiobacillus denitrificans.</title>
        <authorList>
            <person name="Beller H.R."/>
            <person name="Chain P.S."/>
            <person name="Letain T.E."/>
            <person name="Chakicherla A."/>
            <person name="Larimer F.W."/>
            <person name="Richardson P.M."/>
            <person name="Coleman M.A."/>
            <person name="Wood A.P."/>
            <person name="Kelly D.P."/>
        </authorList>
    </citation>
    <scope>NUCLEOTIDE SEQUENCE [LARGE SCALE GENOMIC DNA]</scope>
    <source>
        <strain evidence="1 2">ATCC 25259</strain>
    </source>
</reference>
<proteinExistence type="predicted"/>
<dbReference type="KEGG" id="tbd:Tbd_1901"/>
<dbReference type="EMBL" id="CP000116">
    <property type="protein sequence ID" value="AAZ97854.1"/>
    <property type="molecule type" value="Genomic_DNA"/>
</dbReference>
<evidence type="ECO:0000313" key="1">
    <source>
        <dbReference type="EMBL" id="AAZ97854.1"/>
    </source>
</evidence>
<dbReference type="Proteomes" id="UP000008291">
    <property type="component" value="Chromosome"/>
</dbReference>
<accession>Q3SHN2</accession>
<dbReference type="eggNOG" id="COG1801">
    <property type="taxonomic scope" value="Bacteria"/>
</dbReference>
<protein>
    <recommendedName>
        <fullName evidence="3">DUF72 domain-containing protein</fullName>
    </recommendedName>
</protein>
<dbReference type="InterPro" id="IPR036520">
    <property type="entry name" value="UPF0759_sf"/>
</dbReference>
<dbReference type="SUPFAM" id="SSF117396">
    <property type="entry name" value="TM1631-like"/>
    <property type="match status" value="1"/>
</dbReference>
<dbReference type="RefSeq" id="WP_011312413.1">
    <property type="nucleotide sequence ID" value="NC_007404.1"/>
</dbReference>
<dbReference type="OrthoDB" id="9780310at2"/>
<gene>
    <name evidence="1" type="ordered locus">Tbd_1901</name>
</gene>
<evidence type="ECO:0008006" key="3">
    <source>
        <dbReference type="Google" id="ProtNLM"/>
    </source>
</evidence>
<dbReference type="STRING" id="292415.Tbd_1901"/>